<dbReference type="PANTHER" id="PTHR37423">
    <property type="entry name" value="SOLUBLE LYTIC MUREIN TRANSGLYCOSYLASE-RELATED"/>
    <property type="match status" value="1"/>
</dbReference>
<dbReference type="OrthoDB" id="9788661at2"/>
<evidence type="ECO:0000313" key="5">
    <source>
        <dbReference type="EMBL" id="PSC05239.1"/>
    </source>
</evidence>
<dbReference type="InterPro" id="IPR023346">
    <property type="entry name" value="Lysozyme-like_dom_sf"/>
</dbReference>
<comment type="caution">
    <text evidence="5">The sequence shown here is derived from an EMBL/GenBank/DDBJ whole genome shotgun (WGS) entry which is preliminary data.</text>
</comment>
<dbReference type="AlphaFoldDB" id="A0A2T1HUP2"/>
<dbReference type="Gene3D" id="1.10.530.10">
    <property type="match status" value="1"/>
</dbReference>
<protein>
    <submittedName>
        <fullName evidence="5">Lytic transglycosylase</fullName>
    </submittedName>
</protein>
<dbReference type="Pfam" id="PF01464">
    <property type="entry name" value="SLT"/>
    <property type="match status" value="1"/>
</dbReference>
<keyword evidence="6" id="KW-1185">Reference proteome</keyword>
<proteinExistence type="inferred from homology"/>
<reference evidence="6" key="1">
    <citation type="submission" date="2018-03" db="EMBL/GenBank/DDBJ databases">
        <authorList>
            <person name="Sun L."/>
            <person name="Liu H."/>
            <person name="Chen W."/>
            <person name="Huang K."/>
            <person name="Liu W."/>
            <person name="Gao X."/>
        </authorList>
    </citation>
    <scope>NUCLEOTIDE SEQUENCE [LARGE SCALE GENOMIC DNA]</scope>
    <source>
        <strain evidence="6">SH9</strain>
    </source>
</reference>
<dbReference type="SUPFAM" id="SSF53955">
    <property type="entry name" value="Lysozyme-like"/>
    <property type="match status" value="1"/>
</dbReference>
<evidence type="ECO:0000256" key="2">
    <source>
        <dbReference type="ARBA" id="ARBA00009387"/>
    </source>
</evidence>
<gene>
    <name evidence="5" type="ORF">SLNSH_09625</name>
</gene>
<feature type="domain" description="Transglycosylase SLT" evidence="4">
    <location>
        <begin position="88"/>
        <end position="187"/>
    </location>
</feature>
<sequence length="205" mass="21378">MQEASKADAARTEAALGQVETGALRRHSSHHVRHSRRHHRHGGHHARVSAVETGSVAEQAASAAAEQQPVRGKALGYASQARGGLKDLIAKHAAANGVPFALADAVVRIESRYNPGASNGGAVGLMQIKPQTARGLGYSGGAAGLKNPETNLTYGMKYLAQAYRMSGGSTCATVMRYQSGHYARRASAANRAYCGKAQSIMASAS</sequence>
<dbReference type="PANTHER" id="PTHR37423:SF2">
    <property type="entry name" value="MEMBRANE-BOUND LYTIC MUREIN TRANSGLYCOSYLASE C"/>
    <property type="match status" value="1"/>
</dbReference>
<evidence type="ECO:0000256" key="1">
    <source>
        <dbReference type="ARBA" id="ARBA00007734"/>
    </source>
</evidence>
<accession>A0A2T1HUP2</accession>
<dbReference type="InterPro" id="IPR008258">
    <property type="entry name" value="Transglycosylase_SLT_dom_1"/>
</dbReference>
<name>A0A2T1HUP2_9HYPH</name>
<feature type="region of interest" description="Disordered" evidence="3">
    <location>
        <begin position="1"/>
        <end position="47"/>
    </location>
</feature>
<evidence type="ECO:0000259" key="4">
    <source>
        <dbReference type="Pfam" id="PF01464"/>
    </source>
</evidence>
<feature type="compositionally biased region" description="Basic and acidic residues" evidence="3">
    <location>
        <begin position="1"/>
        <end position="11"/>
    </location>
</feature>
<comment type="similarity">
    <text evidence="1">Belongs to the transglycosylase Slt family.</text>
</comment>
<dbReference type="EMBL" id="PVZS01000009">
    <property type="protein sequence ID" value="PSC05239.1"/>
    <property type="molecule type" value="Genomic_DNA"/>
</dbReference>
<dbReference type="Proteomes" id="UP000239772">
    <property type="component" value="Unassembled WGS sequence"/>
</dbReference>
<organism evidence="5 6">
    <name type="scientific">Alsobacter soli</name>
    <dbReference type="NCBI Taxonomy" id="2109933"/>
    <lineage>
        <taxon>Bacteria</taxon>
        <taxon>Pseudomonadati</taxon>
        <taxon>Pseudomonadota</taxon>
        <taxon>Alphaproteobacteria</taxon>
        <taxon>Hyphomicrobiales</taxon>
        <taxon>Alsobacteraceae</taxon>
        <taxon>Alsobacter</taxon>
    </lineage>
</organism>
<evidence type="ECO:0000256" key="3">
    <source>
        <dbReference type="SAM" id="MobiDB-lite"/>
    </source>
</evidence>
<feature type="compositionally biased region" description="Basic residues" evidence="3">
    <location>
        <begin position="24"/>
        <end position="47"/>
    </location>
</feature>
<comment type="similarity">
    <text evidence="2">Belongs to the virb1 family.</text>
</comment>
<evidence type="ECO:0000313" key="6">
    <source>
        <dbReference type="Proteomes" id="UP000239772"/>
    </source>
</evidence>